<dbReference type="Gene3D" id="3.40.50.2300">
    <property type="match status" value="1"/>
</dbReference>
<gene>
    <name evidence="9" type="ORF">GCM10023205_21920</name>
</gene>
<feature type="domain" description="Response regulatory" evidence="8">
    <location>
        <begin position="32"/>
        <end position="148"/>
    </location>
</feature>
<evidence type="ECO:0000313" key="9">
    <source>
        <dbReference type="EMBL" id="GAA4958791.1"/>
    </source>
</evidence>
<keyword evidence="3" id="KW-0238">DNA-binding</keyword>
<feature type="domain" description="HTH luxR-type" evidence="7">
    <location>
        <begin position="178"/>
        <end position="243"/>
    </location>
</feature>
<evidence type="ECO:0000256" key="3">
    <source>
        <dbReference type="ARBA" id="ARBA00023125"/>
    </source>
</evidence>
<dbReference type="InterPro" id="IPR011006">
    <property type="entry name" value="CheY-like_superfamily"/>
</dbReference>
<evidence type="ECO:0000256" key="5">
    <source>
        <dbReference type="PROSITE-ProRule" id="PRU00169"/>
    </source>
</evidence>
<dbReference type="PROSITE" id="PS50043">
    <property type="entry name" value="HTH_LUXR_2"/>
    <property type="match status" value="1"/>
</dbReference>
<dbReference type="EMBL" id="BAABHS010000006">
    <property type="protein sequence ID" value="GAA4958791.1"/>
    <property type="molecule type" value="Genomic_DNA"/>
</dbReference>
<dbReference type="SMART" id="SM00421">
    <property type="entry name" value="HTH_LUXR"/>
    <property type="match status" value="1"/>
</dbReference>
<dbReference type="Pfam" id="PF00196">
    <property type="entry name" value="GerE"/>
    <property type="match status" value="1"/>
</dbReference>
<dbReference type="InterPro" id="IPR016032">
    <property type="entry name" value="Sig_transdc_resp-reg_C-effctor"/>
</dbReference>
<dbReference type="SUPFAM" id="SSF46894">
    <property type="entry name" value="C-terminal effector domain of the bipartite response regulators"/>
    <property type="match status" value="1"/>
</dbReference>
<dbReference type="CDD" id="cd17535">
    <property type="entry name" value="REC_NarL-like"/>
    <property type="match status" value="1"/>
</dbReference>
<keyword evidence="1 5" id="KW-0597">Phosphoprotein</keyword>
<keyword evidence="4" id="KW-0804">Transcription</keyword>
<dbReference type="PANTHER" id="PTHR43214">
    <property type="entry name" value="TWO-COMPONENT RESPONSE REGULATOR"/>
    <property type="match status" value="1"/>
</dbReference>
<sequence length="246" mass="26060">MATVEPVTSHEPSATDHVPAEQASSDDSAPVRVLIVDDDALVRMGLSMMLSVDPGIAVVGEAADGTGVAAAVRELRPDVVLMDIRMPGMDGLTATARLRALPDAPQVVVMTTFDTDDHVLRALRAGAGGFLLKHTPPAEIVRAIRQVAGGEPMLSPSVLRRMMDFVAETGADPRRDRAQALLGRLTPGERDVAELVGKGLGNAEIGRALSLSIATVKAYVSRVFTKLDLNNRVQIAILVHDAEPPR</sequence>
<dbReference type="Proteomes" id="UP001500466">
    <property type="component" value="Unassembled WGS sequence"/>
</dbReference>
<feature type="modified residue" description="4-aspartylphosphate" evidence="5">
    <location>
        <position position="83"/>
    </location>
</feature>
<evidence type="ECO:0000256" key="6">
    <source>
        <dbReference type="SAM" id="MobiDB-lite"/>
    </source>
</evidence>
<evidence type="ECO:0000313" key="10">
    <source>
        <dbReference type="Proteomes" id="UP001500466"/>
    </source>
</evidence>
<dbReference type="InterPro" id="IPR000792">
    <property type="entry name" value="Tscrpt_reg_LuxR_C"/>
</dbReference>
<evidence type="ECO:0000256" key="2">
    <source>
        <dbReference type="ARBA" id="ARBA00023015"/>
    </source>
</evidence>
<dbReference type="InterPro" id="IPR058245">
    <property type="entry name" value="NreC/VraR/RcsB-like_REC"/>
</dbReference>
<keyword evidence="2" id="KW-0805">Transcription regulation</keyword>
<dbReference type="SUPFAM" id="SSF52172">
    <property type="entry name" value="CheY-like"/>
    <property type="match status" value="1"/>
</dbReference>
<comment type="caution">
    <text evidence="9">The sequence shown here is derived from an EMBL/GenBank/DDBJ whole genome shotgun (WGS) entry which is preliminary data.</text>
</comment>
<dbReference type="PRINTS" id="PR00038">
    <property type="entry name" value="HTHLUXR"/>
</dbReference>
<accession>A0ABP9H480</accession>
<dbReference type="InterPro" id="IPR039420">
    <property type="entry name" value="WalR-like"/>
</dbReference>
<evidence type="ECO:0000259" key="8">
    <source>
        <dbReference type="PROSITE" id="PS50110"/>
    </source>
</evidence>
<dbReference type="Pfam" id="PF00072">
    <property type="entry name" value="Response_reg"/>
    <property type="match status" value="1"/>
</dbReference>
<dbReference type="SMART" id="SM00448">
    <property type="entry name" value="REC"/>
    <property type="match status" value="1"/>
</dbReference>
<feature type="region of interest" description="Disordered" evidence="6">
    <location>
        <begin position="1"/>
        <end position="29"/>
    </location>
</feature>
<evidence type="ECO:0000259" key="7">
    <source>
        <dbReference type="PROSITE" id="PS50043"/>
    </source>
</evidence>
<reference evidence="10" key="1">
    <citation type="journal article" date="2019" name="Int. J. Syst. Evol. Microbiol.">
        <title>The Global Catalogue of Microorganisms (GCM) 10K type strain sequencing project: providing services to taxonomists for standard genome sequencing and annotation.</title>
        <authorList>
            <consortium name="The Broad Institute Genomics Platform"/>
            <consortium name="The Broad Institute Genome Sequencing Center for Infectious Disease"/>
            <person name="Wu L."/>
            <person name="Ma J."/>
        </authorList>
    </citation>
    <scope>NUCLEOTIDE SEQUENCE [LARGE SCALE GENOMIC DNA]</scope>
    <source>
        <strain evidence="10">JCM 17986</strain>
    </source>
</reference>
<protein>
    <submittedName>
        <fullName evidence="9">Response regulator transcription factor</fullName>
    </submittedName>
</protein>
<proteinExistence type="predicted"/>
<evidence type="ECO:0000256" key="1">
    <source>
        <dbReference type="ARBA" id="ARBA00022553"/>
    </source>
</evidence>
<evidence type="ECO:0000256" key="4">
    <source>
        <dbReference type="ARBA" id="ARBA00023163"/>
    </source>
</evidence>
<dbReference type="InterPro" id="IPR001789">
    <property type="entry name" value="Sig_transdc_resp-reg_receiver"/>
</dbReference>
<dbReference type="PANTHER" id="PTHR43214:SF24">
    <property type="entry name" value="TRANSCRIPTIONAL REGULATORY PROTEIN NARL-RELATED"/>
    <property type="match status" value="1"/>
</dbReference>
<name>A0ABP9H480_9ACTN</name>
<organism evidence="9 10">
    <name type="scientific">Yinghuangia aomiensis</name>
    <dbReference type="NCBI Taxonomy" id="676205"/>
    <lineage>
        <taxon>Bacteria</taxon>
        <taxon>Bacillati</taxon>
        <taxon>Actinomycetota</taxon>
        <taxon>Actinomycetes</taxon>
        <taxon>Kitasatosporales</taxon>
        <taxon>Streptomycetaceae</taxon>
        <taxon>Yinghuangia</taxon>
    </lineage>
</organism>
<keyword evidence="10" id="KW-1185">Reference proteome</keyword>
<dbReference type="PROSITE" id="PS50110">
    <property type="entry name" value="RESPONSE_REGULATORY"/>
    <property type="match status" value="1"/>
</dbReference>
<dbReference type="PROSITE" id="PS00622">
    <property type="entry name" value="HTH_LUXR_1"/>
    <property type="match status" value="1"/>
</dbReference>
<dbReference type="CDD" id="cd06170">
    <property type="entry name" value="LuxR_C_like"/>
    <property type="match status" value="1"/>
</dbReference>